<feature type="region of interest" description="Disordered" evidence="1">
    <location>
        <begin position="1"/>
        <end position="23"/>
    </location>
</feature>
<keyword evidence="3" id="KW-1185">Reference proteome</keyword>
<organism evidence="2 3">
    <name type="scientific">Methylobacterium symbioticum</name>
    <dbReference type="NCBI Taxonomy" id="2584084"/>
    <lineage>
        <taxon>Bacteria</taxon>
        <taxon>Pseudomonadati</taxon>
        <taxon>Pseudomonadota</taxon>
        <taxon>Alphaproteobacteria</taxon>
        <taxon>Hyphomicrobiales</taxon>
        <taxon>Methylobacteriaceae</taxon>
        <taxon>Methylobacterium</taxon>
    </lineage>
</organism>
<reference evidence="2 3" key="1">
    <citation type="submission" date="2019-06" db="EMBL/GenBank/DDBJ databases">
        <authorList>
            <person name="Rodrigo-Torres L."/>
            <person name="Arahal R. D."/>
            <person name="Lucena T."/>
        </authorList>
    </citation>
    <scope>NUCLEOTIDE SEQUENCE [LARGE SCALE GENOMIC DNA]</scope>
    <source>
        <strain evidence="2 3">SB0023/3</strain>
    </source>
</reference>
<gene>
    <name evidence="2" type="ORF">MET9862_03959</name>
</gene>
<dbReference type="AlphaFoldDB" id="A0A509EI82"/>
<dbReference type="Proteomes" id="UP000410984">
    <property type="component" value="Unassembled WGS sequence"/>
</dbReference>
<evidence type="ECO:0000256" key="1">
    <source>
        <dbReference type="SAM" id="MobiDB-lite"/>
    </source>
</evidence>
<name>A0A509EI82_9HYPH</name>
<protein>
    <submittedName>
        <fullName evidence="2">Uncharacterized protein</fullName>
    </submittedName>
</protein>
<proteinExistence type="predicted"/>
<dbReference type="EMBL" id="CABFPH010000068">
    <property type="protein sequence ID" value="VUD73344.1"/>
    <property type="molecule type" value="Genomic_DNA"/>
</dbReference>
<accession>A0A509EI82</accession>
<evidence type="ECO:0000313" key="3">
    <source>
        <dbReference type="Proteomes" id="UP000410984"/>
    </source>
</evidence>
<evidence type="ECO:0000313" key="2">
    <source>
        <dbReference type="EMBL" id="VUD73344.1"/>
    </source>
</evidence>
<sequence length="69" mass="7473">MVPLPSRCTRTRPRNAARAPREHRAVAYPGGRGASWKTGQDSYGFAGSFGGCRFRGNAGPNGYQLDRTC</sequence>